<evidence type="ECO:0000256" key="2">
    <source>
        <dbReference type="ARBA" id="ARBA00012601"/>
    </source>
</evidence>
<keyword evidence="7" id="KW-0624">Polysaccharide degradation</keyword>
<dbReference type="InterPro" id="IPR001919">
    <property type="entry name" value="CBD2"/>
</dbReference>
<accession>A0A6J7IL36</accession>
<dbReference type="EC" id="3.2.1.4" evidence="2"/>
<dbReference type="InterPro" id="IPR018087">
    <property type="entry name" value="Glyco_hydro_5_CS"/>
</dbReference>
<keyword evidence="6" id="KW-0326">Glycosidase</keyword>
<keyword evidence="5" id="KW-0119">Carbohydrate metabolism</keyword>
<dbReference type="GO" id="GO:0008810">
    <property type="term" value="F:cellulase activity"/>
    <property type="evidence" value="ECO:0007669"/>
    <property type="project" value="UniProtKB-EC"/>
</dbReference>
<dbReference type="Gene3D" id="2.60.40.290">
    <property type="match status" value="1"/>
</dbReference>
<dbReference type="InterPro" id="IPR008965">
    <property type="entry name" value="CBM2/CBM3_carb-bd_dom_sf"/>
</dbReference>
<keyword evidence="9" id="KW-0812">Transmembrane</keyword>
<reference evidence="11" key="1">
    <citation type="submission" date="2020-05" db="EMBL/GenBank/DDBJ databases">
        <authorList>
            <person name="Chiriac C."/>
            <person name="Salcher M."/>
            <person name="Ghai R."/>
            <person name="Kavagutti S V."/>
        </authorList>
    </citation>
    <scope>NUCLEOTIDE SEQUENCE</scope>
</reference>
<dbReference type="Pfam" id="PF00150">
    <property type="entry name" value="Cellulase"/>
    <property type="match status" value="1"/>
</dbReference>
<dbReference type="PROSITE" id="PS00659">
    <property type="entry name" value="GLYCOSYL_HYDROL_F5"/>
    <property type="match status" value="1"/>
</dbReference>
<evidence type="ECO:0000256" key="3">
    <source>
        <dbReference type="ARBA" id="ARBA00022801"/>
    </source>
</evidence>
<organism evidence="11">
    <name type="scientific">freshwater metagenome</name>
    <dbReference type="NCBI Taxonomy" id="449393"/>
    <lineage>
        <taxon>unclassified sequences</taxon>
        <taxon>metagenomes</taxon>
        <taxon>ecological metagenomes</taxon>
    </lineage>
</organism>
<evidence type="ECO:0000256" key="6">
    <source>
        <dbReference type="ARBA" id="ARBA00023295"/>
    </source>
</evidence>
<keyword evidence="9" id="KW-1133">Transmembrane helix</keyword>
<evidence type="ECO:0000256" key="7">
    <source>
        <dbReference type="ARBA" id="ARBA00023326"/>
    </source>
</evidence>
<dbReference type="SUPFAM" id="SSF49384">
    <property type="entry name" value="Carbohydrate-binding domain"/>
    <property type="match status" value="1"/>
</dbReference>
<dbReference type="EMBL" id="CAFBMR010000148">
    <property type="protein sequence ID" value="CAB4931983.1"/>
    <property type="molecule type" value="Genomic_DNA"/>
</dbReference>
<evidence type="ECO:0000256" key="8">
    <source>
        <dbReference type="SAM" id="MobiDB-lite"/>
    </source>
</evidence>
<dbReference type="SMART" id="SM00637">
    <property type="entry name" value="CBD_II"/>
    <property type="match status" value="1"/>
</dbReference>
<dbReference type="Pfam" id="PF00553">
    <property type="entry name" value="CBM_2"/>
    <property type="match status" value="1"/>
</dbReference>
<proteinExistence type="predicted"/>
<keyword evidence="4" id="KW-0136">Cellulose degradation</keyword>
<evidence type="ECO:0000256" key="9">
    <source>
        <dbReference type="SAM" id="Phobius"/>
    </source>
</evidence>
<feature type="compositionally biased region" description="Pro residues" evidence="8">
    <location>
        <begin position="440"/>
        <end position="452"/>
    </location>
</feature>
<dbReference type="AlphaFoldDB" id="A0A6J7IL36"/>
<evidence type="ECO:0000256" key="4">
    <source>
        <dbReference type="ARBA" id="ARBA00023001"/>
    </source>
</evidence>
<evidence type="ECO:0000259" key="10">
    <source>
        <dbReference type="PROSITE" id="PS51173"/>
    </source>
</evidence>
<keyword evidence="3" id="KW-0378">Hydrolase</keyword>
<evidence type="ECO:0000256" key="5">
    <source>
        <dbReference type="ARBA" id="ARBA00023277"/>
    </source>
</evidence>
<dbReference type="PANTHER" id="PTHR35923">
    <property type="entry name" value="MAJOR EXTRACELLULAR ENDOGLUCANASE"/>
    <property type="match status" value="1"/>
</dbReference>
<evidence type="ECO:0000256" key="1">
    <source>
        <dbReference type="ARBA" id="ARBA00000966"/>
    </source>
</evidence>
<dbReference type="Gene3D" id="3.20.20.80">
    <property type="entry name" value="Glycosidases"/>
    <property type="match status" value="1"/>
</dbReference>
<protein>
    <recommendedName>
        <fullName evidence="2">cellulase</fullName>
        <ecNumber evidence="2">3.2.1.4</ecNumber>
    </recommendedName>
</protein>
<dbReference type="PANTHER" id="PTHR35923:SF2">
    <property type="entry name" value="ENDOGLUCANASE"/>
    <property type="match status" value="1"/>
</dbReference>
<keyword evidence="9" id="KW-0472">Membrane</keyword>
<dbReference type="PROSITE" id="PS51173">
    <property type="entry name" value="CBM2"/>
    <property type="match status" value="1"/>
</dbReference>
<feature type="transmembrane region" description="Helical" evidence="9">
    <location>
        <begin position="38"/>
        <end position="59"/>
    </location>
</feature>
<name>A0A6J7IL36_9ZZZZ</name>
<sequence>MKLKNEQISVGMTPSAGNVEPWRSTVNYMSSSRLHREIRALIGSAIAALIVVGGVTAAIPASANESVGASVATAAKPQLPLHIEGSDIKDSAGDTVVLHGVNWFGMETSTHSPHGLWTRDYKDMLKQIAALGFNTVRVPFSLESLGSSTTSGIDFANGRNAELKGKTPLQVLDAVITEAARLGLLIILDNHSQADDGYMYPLWFGQSGYTEADWIAIWKKLAARYADQQNVIAFDVKNEPHGSASWGTGGPNDWRRAAQAAGNAVLRVNPRMLIVIEGIEAPVAGGMLERHWWGGNLEGVRSHPVRLDLPNRVIYSPHEYGPEVFAQPWFADGNMSTTLAHRWHAGFGYIVNSHTAPVLVGEFGAKDVSTSSVEGRWFRQFADYLSDNSISWTYWAWNPNSGDTGGILKDDWTTVHADKLAVLKSVMAGHHVEFGKSDPVPAPGPDPTPSPTPTTSAVKVQRSITNDWGSGYCASVRITSDSVAPVRWRKAIAVDGSITEIWSAKFSTVKGSPVFSGLAWNNTVQKGSPVEFGYCGLRGS</sequence>
<evidence type="ECO:0000313" key="11">
    <source>
        <dbReference type="EMBL" id="CAB4931983.1"/>
    </source>
</evidence>
<comment type="catalytic activity">
    <reaction evidence="1">
        <text>Endohydrolysis of (1-&gt;4)-beta-D-glucosidic linkages in cellulose, lichenin and cereal beta-D-glucans.</text>
        <dbReference type="EC" id="3.2.1.4"/>
    </reaction>
</comment>
<feature type="region of interest" description="Disordered" evidence="8">
    <location>
        <begin position="434"/>
        <end position="456"/>
    </location>
</feature>
<feature type="domain" description="CBM2" evidence="10">
    <location>
        <begin position="451"/>
        <end position="540"/>
    </location>
</feature>
<dbReference type="InterPro" id="IPR012291">
    <property type="entry name" value="CBM2_carb-bd_dom_sf"/>
</dbReference>
<dbReference type="GO" id="GO:0030247">
    <property type="term" value="F:polysaccharide binding"/>
    <property type="evidence" value="ECO:0007669"/>
    <property type="project" value="InterPro"/>
</dbReference>
<dbReference type="InterPro" id="IPR001547">
    <property type="entry name" value="Glyco_hydro_5"/>
</dbReference>
<dbReference type="SUPFAM" id="SSF51445">
    <property type="entry name" value="(Trans)glycosidases"/>
    <property type="match status" value="1"/>
</dbReference>
<gene>
    <name evidence="11" type="ORF">UFOPK3610_01980</name>
</gene>
<dbReference type="GO" id="GO:0030245">
    <property type="term" value="P:cellulose catabolic process"/>
    <property type="evidence" value="ECO:0007669"/>
    <property type="project" value="UniProtKB-KW"/>
</dbReference>
<dbReference type="InterPro" id="IPR017853">
    <property type="entry name" value="GH"/>
</dbReference>